<feature type="transmembrane region" description="Helical" evidence="1">
    <location>
        <begin position="41"/>
        <end position="60"/>
    </location>
</feature>
<dbReference type="EMBL" id="MTYJ01000004">
    <property type="protein sequence ID" value="OQV24978.1"/>
    <property type="molecule type" value="Genomic_DNA"/>
</dbReference>
<comment type="caution">
    <text evidence="2">The sequence shown here is derived from an EMBL/GenBank/DDBJ whole genome shotgun (WGS) entry which is preliminary data.</text>
</comment>
<organism evidence="2 3">
    <name type="scientific">Hypsibius exemplaris</name>
    <name type="common">Freshwater tardigrade</name>
    <dbReference type="NCBI Taxonomy" id="2072580"/>
    <lineage>
        <taxon>Eukaryota</taxon>
        <taxon>Metazoa</taxon>
        <taxon>Ecdysozoa</taxon>
        <taxon>Tardigrada</taxon>
        <taxon>Eutardigrada</taxon>
        <taxon>Parachela</taxon>
        <taxon>Hypsibioidea</taxon>
        <taxon>Hypsibiidae</taxon>
        <taxon>Hypsibius</taxon>
    </lineage>
</organism>
<feature type="transmembrane region" description="Helical" evidence="1">
    <location>
        <begin position="300"/>
        <end position="319"/>
    </location>
</feature>
<sequence>MLPPLPNRQRRLNFTAVLEGTLKLVGFLTDMDTPRRTFRQHFLSCLLIAIALFNLIYELASATLNVIAHTNLVNYDIAEAVNLLQYPLKTFTTLTILLTFRRKSHKISAIMKDVSTPRLNCSIRSTRSFLVSNRVAALFLVTCVANLLGTACYRILRVAATRTDTGEWPLSAFPPWPKMNVMQEHVMTFLLRSSITEPIKLFCSGYLVLLLYTFKQGLCSDCSFLMKSSAKKKQHPVIIDMIRKGWDTRVEALRLTAAIQKEFGSLLTLILISDIMSLLSTFGDFLFLSNPITYLRNFSAILTYLVSFMGVASTLISLMEKDDETVEALKKLQSTVSSSTVAPETTDCELRQSRLNVLQNYATPTSPTERSIERTAKLEVIQLLSVLKSTCFGARKAAPFLPVFGYVTSGTVTNV</sequence>
<evidence type="ECO:0000313" key="3">
    <source>
        <dbReference type="Proteomes" id="UP000192578"/>
    </source>
</evidence>
<evidence type="ECO:0000313" key="2">
    <source>
        <dbReference type="EMBL" id="OQV24978.1"/>
    </source>
</evidence>
<keyword evidence="1" id="KW-0472">Membrane</keyword>
<evidence type="ECO:0008006" key="4">
    <source>
        <dbReference type="Google" id="ProtNLM"/>
    </source>
</evidence>
<keyword evidence="1" id="KW-1133">Transmembrane helix</keyword>
<dbReference type="AlphaFoldDB" id="A0A1W0XC46"/>
<feature type="transmembrane region" description="Helical" evidence="1">
    <location>
        <begin position="135"/>
        <end position="156"/>
    </location>
</feature>
<name>A0A1W0XC46_HYPEX</name>
<proteinExistence type="predicted"/>
<gene>
    <name evidence="2" type="ORF">BV898_01187</name>
</gene>
<reference evidence="3" key="1">
    <citation type="submission" date="2017-01" db="EMBL/GenBank/DDBJ databases">
        <title>Comparative genomics of anhydrobiosis in the tardigrade Hypsibius dujardini.</title>
        <authorList>
            <person name="Yoshida Y."/>
            <person name="Koutsovoulos G."/>
            <person name="Laetsch D."/>
            <person name="Stevens L."/>
            <person name="Kumar S."/>
            <person name="Horikawa D."/>
            <person name="Ishino K."/>
            <person name="Komine S."/>
            <person name="Tomita M."/>
            <person name="Blaxter M."/>
            <person name="Arakawa K."/>
        </authorList>
    </citation>
    <scope>NUCLEOTIDE SEQUENCE [LARGE SCALE GENOMIC DNA]</scope>
    <source>
        <strain evidence="3">Z151</strain>
    </source>
</reference>
<dbReference type="Proteomes" id="UP000192578">
    <property type="component" value="Unassembled WGS sequence"/>
</dbReference>
<keyword evidence="1" id="KW-0812">Transmembrane</keyword>
<feature type="transmembrane region" description="Helical" evidence="1">
    <location>
        <begin position="263"/>
        <end position="288"/>
    </location>
</feature>
<accession>A0A1W0XC46</accession>
<keyword evidence="3" id="KW-1185">Reference proteome</keyword>
<evidence type="ECO:0000256" key="1">
    <source>
        <dbReference type="SAM" id="Phobius"/>
    </source>
</evidence>
<protein>
    <recommendedName>
        <fullName evidence="4">Gustatory receptor</fullName>
    </recommendedName>
</protein>